<dbReference type="EMBL" id="JACRST010000001">
    <property type="protein sequence ID" value="MBC8545382.1"/>
    <property type="molecule type" value="Genomic_DNA"/>
</dbReference>
<dbReference type="InterPro" id="IPR036188">
    <property type="entry name" value="FAD/NAD-bd_sf"/>
</dbReference>
<dbReference type="PANTHER" id="PTHR42887">
    <property type="entry name" value="OS12G0638800 PROTEIN"/>
    <property type="match status" value="1"/>
</dbReference>
<evidence type="ECO:0000256" key="3">
    <source>
        <dbReference type="ARBA" id="ARBA00022827"/>
    </source>
</evidence>
<dbReference type="NCBIfam" id="TIGR00275">
    <property type="entry name" value="aminoacetone oxidase family FAD-binding enzyme"/>
    <property type="match status" value="1"/>
</dbReference>
<protein>
    <submittedName>
        <fullName evidence="6">NAD(P)/FAD-dependent oxidoreductase</fullName>
    </submittedName>
</protein>
<dbReference type="AlphaFoldDB" id="A0A926DWY8"/>
<dbReference type="PROSITE" id="PS51257">
    <property type="entry name" value="PROKAR_LIPOPROTEIN"/>
    <property type="match status" value="1"/>
</dbReference>
<proteinExistence type="predicted"/>
<keyword evidence="3" id="KW-0274">FAD</keyword>
<sequence length="421" mass="45231">MSQKYDLVVAGAGAAGCMAAGTAAKRGLSVALLERNPRICRKVMITGKGRCNVTNNCDNTAFIQAVKGNGRFLYSAINRFSCRDTIEFFEALGVPLKTERGNRVFPVSDRSVDIVDALSRYLRDGGVELLSGRCTALQLRDGAICGIKLENGNVISTGQVIVATGGMSYPTTGSTGDGYLLAKQAGHTVCPPTPSLIPVITNEPWCKDLMGLSLKNVTLTLTNRAGKVLFHELGEMLFTHFGVSGPLVLSASCHMDAAHLDDYTLAIDLKPGLSPEQLDARLLRDFGKNLNRDFLNSLSELLPRKLIPVAVQLSGIPGDRKVNQITREQRRALVELLKHLCITPKAFRPIEEAIVTSGGVSVKEINPKTMESKLVKGLYFAGEVLDVDAYTGGFNLQIAFSTGVLAGESAKSQTDGGWENS</sequence>
<dbReference type="Proteomes" id="UP000653127">
    <property type="component" value="Unassembled WGS sequence"/>
</dbReference>
<feature type="domain" description="RsdA/BaiN/AoA(So)-like insert" evidence="5">
    <location>
        <begin position="194"/>
        <end position="355"/>
    </location>
</feature>
<dbReference type="Gene3D" id="3.50.50.60">
    <property type="entry name" value="FAD/NAD(P)-binding domain"/>
    <property type="match status" value="1"/>
</dbReference>
<evidence type="ECO:0000313" key="7">
    <source>
        <dbReference type="Proteomes" id="UP000653127"/>
    </source>
</evidence>
<name>A0A926DWY8_9FIRM</name>
<evidence type="ECO:0000256" key="2">
    <source>
        <dbReference type="ARBA" id="ARBA00022630"/>
    </source>
</evidence>
<dbReference type="SUPFAM" id="SSF160996">
    <property type="entry name" value="HI0933 insert domain-like"/>
    <property type="match status" value="1"/>
</dbReference>
<gene>
    <name evidence="6" type="ORF">H8711_00330</name>
</gene>
<dbReference type="InterPro" id="IPR004792">
    <property type="entry name" value="BaiN-like"/>
</dbReference>
<dbReference type="Pfam" id="PF03486">
    <property type="entry name" value="HI0933_like"/>
    <property type="match status" value="1"/>
</dbReference>
<dbReference type="Gene3D" id="1.10.8.260">
    <property type="entry name" value="HI0933 insert domain-like"/>
    <property type="match status" value="1"/>
</dbReference>
<organism evidence="6 7">
    <name type="scientific">Ligaoa zhengdingensis</name>
    <dbReference type="NCBI Taxonomy" id="2763658"/>
    <lineage>
        <taxon>Bacteria</taxon>
        <taxon>Bacillati</taxon>
        <taxon>Bacillota</taxon>
        <taxon>Clostridia</taxon>
        <taxon>Eubacteriales</taxon>
        <taxon>Oscillospiraceae</taxon>
        <taxon>Ligaoa</taxon>
    </lineage>
</organism>
<evidence type="ECO:0000259" key="4">
    <source>
        <dbReference type="Pfam" id="PF03486"/>
    </source>
</evidence>
<accession>A0A926DWY8</accession>
<dbReference type="InterPro" id="IPR057661">
    <property type="entry name" value="RsdA/BaiN/AoA(So)_Rossmann"/>
</dbReference>
<dbReference type="Pfam" id="PF22780">
    <property type="entry name" value="HI0933_like_1st"/>
    <property type="match status" value="1"/>
</dbReference>
<dbReference type="Gene3D" id="2.40.30.10">
    <property type="entry name" value="Translation factors"/>
    <property type="match status" value="1"/>
</dbReference>
<comment type="cofactor">
    <cofactor evidence="1">
        <name>FAD</name>
        <dbReference type="ChEBI" id="CHEBI:57692"/>
    </cofactor>
</comment>
<comment type="caution">
    <text evidence="6">The sequence shown here is derived from an EMBL/GenBank/DDBJ whole genome shotgun (WGS) entry which is preliminary data.</text>
</comment>
<keyword evidence="2" id="KW-0285">Flavoprotein</keyword>
<evidence type="ECO:0000313" key="6">
    <source>
        <dbReference type="EMBL" id="MBC8545382.1"/>
    </source>
</evidence>
<feature type="domain" description="RsdA/BaiN/AoA(So)-like Rossmann fold-like" evidence="4">
    <location>
        <begin position="6"/>
        <end position="408"/>
    </location>
</feature>
<dbReference type="InterPro" id="IPR055178">
    <property type="entry name" value="RsdA/BaiN/AoA(So)-like_dom"/>
</dbReference>
<dbReference type="InterPro" id="IPR023166">
    <property type="entry name" value="BaiN-like_dom_sf"/>
</dbReference>
<dbReference type="RefSeq" id="WP_249281536.1">
    <property type="nucleotide sequence ID" value="NZ_JACRST010000001.1"/>
</dbReference>
<dbReference type="PRINTS" id="PR00411">
    <property type="entry name" value="PNDRDTASEI"/>
</dbReference>
<reference evidence="6" key="1">
    <citation type="submission" date="2020-08" db="EMBL/GenBank/DDBJ databases">
        <title>Genome public.</title>
        <authorList>
            <person name="Liu C."/>
            <person name="Sun Q."/>
        </authorList>
    </citation>
    <scope>NUCLEOTIDE SEQUENCE</scope>
    <source>
        <strain evidence="6">NSJ-31</strain>
    </source>
</reference>
<evidence type="ECO:0000259" key="5">
    <source>
        <dbReference type="Pfam" id="PF22780"/>
    </source>
</evidence>
<dbReference type="SUPFAM" id="SSF51905">
    <property type="entry name" value="FAD/NAD(P)-binding domain"/>
    <property type="match status" value="1"/>
</dbReference>
<keyword evidence="7" id="KW-1185">Reference proteome</keyword>
<dbReference type="PANTHER" id="PTHR42887:SF2">
    <property type="entry name" value="OS12G0638800 PROTEIN"/>
    <property type="match status" value="1"/>
</dbReference>
<evidence type="ECO:0000256" key="1">
    <source>
        <dbReference type="ARBA" id="ARBA00001974"/>
    </source>
</evidence>